<evidence type="ECO:0000313" key="1">
    <source>
        <dbReference type="EMBL" id="MCK2213508.1"/>
    </source>
</evidence>
<protein>
    <submittedName>
        <fullName evidence="1">DUF1048 domain-containing protein</fullName>
    </submittedName>
</protein>
<sequence>MSTEPNEPKSRARQYLEVVTGPLEDKRRWRQYKARIKRLPGNYRTAAEALERYLMLFGPGDSADALDMFDDLAELFERGAADGTPIREIFGEDPVQFVETFVQSYSVGRWIKRERDRFTGAIDRAAGEDTVGKDGTDQ</sequence>
<dbReference type="InterPro" id="IPR008316">
    <property type="entry name" value="UCP029876"/>
</dbReference>
<evidence type="ECO:0000313" key="2">
    <source>
        <dbReference type="Proteomes" id="UP001317259"/>
    </source>
</evidence>
<keyword evidence="2" id="KW-1185">Reference proteome</keyword>
<reference evidence="1 2" key="1">
    <citation type="submission" date="2022-04" db="EMBL/GenBank/DDBJ databases">
        <title>Genome draft of Actinomadura sp. ATCC 31491.</title>
        <authorList>
            <person name="Shi X."/>
            <person name="Du Y."/>
        </authorList>
    </citation>
    <scope>NUCLEOTIDE SEQUENCE [LARGE SCALE GENOMIC DNA]</scope>
    <source>
        <strain evidence="1 2">ATCC 31491</strain>
    </source>
</reference>
<dbReference type="Proteomes" id="UP001317259">
    <property type="component" value="Unassembled WGS sequence"/>
</dbReference>
<proteinExistence type="predicted"/>
<dbReference type="EMBL" id="JAKRKC020000001">
    <property type="protein sequence ID" value="MCK2213508.1"/>
    <property type="molecule type" value="Genomic_DNA"/>
</dbReference>
<accession>A0ABT0FNN1</accession>
<comment type="caution">
    <text evidence="1">The sequence shown here is derived from an EMBL/GenBank/DDBJ whole genome shotgun (WGS) entry which is preliminary data.</text>
</comment>
<dbReference type="Pfam" id="PF06304">
    <property type="entry name" value="DUF1048"/>
    <property type="match status" value="1"/>
</dbReference>
<gene>
    <name evidence="1" type="ORF">MF672_006830</name>
</gene>
<name>A0ABT0FNN1_9ACTN</name>
<organism evidence="1 2">
    <name type="scientific">Actinomadura luzonensis</name>
    <dbReference type="NCBI Taxonomy" id="2805427"/>
    <lineage>
        <taxon>Bacteria</taxon>
        <taxon>Bacillati</taxon>
        <taxon>Actinomycetota</taxon>
        <taxon>Actinomycetes</taxon>
        <taxon>Streptosporangiales</taxon>
        <taxon>Thermomonosporaceae</taxon>
        <taxon>Actinomadura</taxon>
    </lineage>
</organism>
<dbReference type="RefSeq" id="WP_242374766.1">
    <property type="nucleotide sequence ID" value="NZ_JAKRKC020000001.1"/>
</dbReference>